<evidence type="ECO:0000313" key="3">
    <source>
        <dbReference type="EMBL" id="SEA39390.1"/>
    </source>
</evidence>
<evidence type="ECO:0000313" key="4">
    <source>
        <dbReference type="Proteomes" id="UP000198703"/>
    </source>
</evidence>
<evidence type="ECO:0000256" key="1">
    <source>
        <dbReference type="ARBA" id="ARBA00022801"/>
    </source>
</evidence>
<organism evidence="3 4">
    <name type="scientific">Rubrimonas cliftonensis</name>
    <dbReference type="NCBI Taxonomy" id="89524"/>
    <lineage>
        <taxon>Bacteria</taxon>
        <taxon>Pseudomonadati</taxon>
        <taxon>Pseudomonadota</taxon>
        <taxon>Alphaproteobacteria</taxon>
        <taxon>Rhodobacterales</taxon>
        <taxon>Paracoccaceae</taxon>
        <taxon>Rubrimonas</taxon>
    </lineage>
</organism>
<reference evidence="3 4" key="1">
    <citation type="submission" date="2016-10" db="EMBL/GenBank/DDBJ databases">
        <authorList>
            <person name="de Groot N.N."/>
        </authorList>
    </citation>
    <scope>NUCLEOTIDE SEQUENCE [LARGE SCALE GENOMIC DNA]</scope>
    <source>
        <strain evidence="3 4">DSM 15345</strain>
    </source>
</reference>
<dbReference type="InterPro" id="IPR050272">
    <property type="entry name" value="Isochorismatase-like_hydrls"/>
</dbReference>
<evidence type="ECO:0000259" key="2">
    <source>
        <dbReference type="Pfam" id="PF00857"/>
    </source>
</evidence>
<feature type="domain" description="Isochorismatase-like" evidence="2">
    <location>
        <begin position="32"/>
        <end position="219"/>
    </location>
</feature>
<accession>A0A1H4AU21</accession>
<dbReference type="InterPro" id="IPR036380">
    <property type="entry name" value="Isochorismatase-like_sf"/>
</dbReference>
<protein>
    <submittedName>
        <fullName evidence="3">Ureidoacrylate peracid hydrolase</fullName>
    </submittedName>
</protein>
<dbReference type="CDD" id="cd00431">
    <property type="entry name" value="cysteine_hydrolases"/>
    <property type="match status" value="1"/>
</dbReference>
<sequence>MHEVKIGAHAVARAMARRGRVRIHETLDPARTALVVVDLQNAFMAPGAPAEIGHARDIVPNVNRLAAAMRETGGEVVWIRNTIHPETAANWSAWCDHFMTPDLKARMFAWMARGAEGHQLWPLLDVRPDDPQIEKTRFSALIQGSSTLEAHLRAGGFDTVIVVGTASHVCCESTARDAMMLNFKTVFVSDANAAPTDADHNATLTALLQSFCDVQSTDEAIAALRAGAATAVAAE</sequence>
<dbReference type="PANTHER" id="PTHR43540">
    <property type="entry name" value="PEROXYUREIDOACRYLATE/UREIDOACRYLATE AMIDOHYDROLASE-RELATED"/>
    <property type="match status" value="1"/>
</dbReference>
<dbReference type="GO" id="GO:0016787">
    <property type="term" value="F:hydrolase activity"/>
    <property type="evidence" value="ECO:0007669"/>
    <property type="project" value="UniProtKB-KW"/>
</dbReference>
<gene>
    <name evidence="3" type="ORF">SAMN05444370_104370</name>
</gene>
<name>A0A1H4AU21_9RHOB</name>
<dbReference type="RefSeq" id="WP_217632143.1">
    <property type="nucleotide sequence ID" value="NZ_FNQM01000004.1"/>
</dbReference>
<dbReference type="PANTHER" id="PTHR43540:SF6">
    <property type="entry name" value="ISOCHORISMATASE-LIKE DOMAIN-CONTAINING PROTEIN"/>
    <property type="match status" value="1"/>
</dbReference>
<dbReference type="Proteomes" id="UP000198703">
    <property type="component" value="Unassembled WGS sequence"/>
</dbReference>
<dbReference type="Pfam" id="PF00857">
    <property type="entry name" value="Isochorismatase"/>
    <property type="match status" value="1"/>
</dbReference>
<dbReference type="InterPro" id="IPR000868">
    <property type="entry name" value="Isochorismatase-like_dom"/>
</dbReference>
<dbReference type="EMBL" id="FNQM01000004">
    <property type="protein sequence ID" value="SEA39390.1"/>
    <property type="molecule type" value="Genomic_DNA"/>
</dbReference>
<dbReference type="STRING" id="89524.SAMN05444370_104370"/>
<dbReference type="Gene3D" id="3.40.50.850">
    <property type="entry name" value="Isochorismatase-like"/>
    <property type="match status" value="1"/>
</dbReference>
<keyword evidence="1 3" id="KW-0378">Hydrolase</keyword>
<dbReference type="AlphaFoldDB" id="A0A1H4AU21"/>
<proteinExistence type="predicted"/>
<keyword evidence="4" id="KW-1185">Reference proteome</keyword>
<dbReference type="SUPFAM" id="SSF52499">
    <property type="entry name" value="Isochorismatase-like hydrolases"/>
    <property type="match status" value="1"/>
</dbReference>